<dbReference type="AlphaFoldDB" id="A0A026VY34"/>
<protein>
    <submittedName>
        <fullName evidence="1">Uncharacterized protein</fullName>
    </submittedName>
</protein>
<keyword evidence="2" id="KW-1185">Reference proteome</keyword>
<sequence length="82" mass="9598">MEGEKDPHNCVQEVVYHVSVCDYRLCTIVREEEIGVYCVLCGNWNKIVSYHRFKSIPYVIEKEESIVSLKFPKEMLTEVNSI</sequence>
<reference evidence="1 2" key="1">
    <citation type="journal article" date="2014" name="Curr. Biol.">
        <title>The genome of the clonal raider ant Cerapachys biroi.</title>
        <authorList>
            <person name="Oxley P.R."/>
            <person name="Ji L."/>
            <person name="Fetter-Pruneda I."/>
            <person name="McKenzie S.K."/>
            <person name="Li C."/>
            <person name="Hu H."/>
            <person name="Zhang G."/>
            <person name="Kronauer D.J."/>
        </authorList>
    </citation>
    <scope>NUCLEOTIDE SEQUENCE [LARGE SCALE GENOMIC DNA]</scope>
</reference>
<gene>
    <name evidence="1" type="ORF">X777_13254</name>
</gene>
<dbReference type="OrthoDB" id="7534596at2759"/>
<evidence type="ECO:0000313" key="1">
    <source>
        <dbReference type="EMBL" id="EZA48652.1"/>
    </source>
</evidence>
<dbReference type="EMBL" id="KK107579">
    <property type="protein sequence ID" value="EZA48652.1"/>
    <property type="molecule type" value="Genomic_DNA"/>
</dbReference>
<name>A0A026VY34_OOCBI</name>
<accession>A0A026VY34</accession>
<organism evidence="1 2">
    <name type="scientific">Ooceraea biroi</name>
    <name type="common">Clonal raider ant</name>
    <name type="synonym">Cerapachys biroi</name>
    <dbReference type="NCBI Taxonomy" id="2015173"/>
    <lineage>
        <taxon>Eukaryota</taxon>
        <taxon>Metazoa</taxon>
        <taxon>Ecdysozoa</taxon>
        <taxon>Arthropoda</taxon>
        <taxon>Hexapoda</taxon>
        <taxon>Insecta</taxon>
        <taxon>Pterygota</taxon>
        <taxon>Neoptera</taxon>
        <taxon>Endopterygota</taxon>
        <taxon>Hymenoptera</taxon>
        <taxon>Apocrita</taxon>
        <taxon>Aculeata</taxon>
        <taxon>Formicoidea</taxon>
        <taxon>Formicidae</taxon>
        <taxon>Dorylinae</taxon>
        <taxon>Ooceraea</taxon>
    </lineage>
</organism>
<dbReference type="Proteomes" id="UP000053097">
    <property type="component" value="Unassembled WGS sequence"/>
</dbReference>
<proteinExistence type="predicted"/>
<evidence type="ECO:0000313" key="2">
    <source>
        <dbReference type="Proteomes" id="UP000053097"/>
    </source>
</evidence>